<evidence type="ECO:0000313" key="1">
    <source>
        <dbReference type="EMBL" id="GFP20770.1"/>
    </source>
</evidence>
<dbReference type="EMBL" id="BLRU01000678">
    <property type="protein sequence ID" value="GFP20770.1"/>
    <property type="molecule type" value="Genomic_DNA"/>
</dbReference>
<feature type="non-terminal residue" evidence="1">
    <location>
        <position position="1"/>
    </location>
</feature>
<dbReference type="Proteomes" id="UP000574717">
    <property type="component" value="Unassembled WGS sequence"/>
</dbReference>
<comment type="caution">
    <text evidence="1">The sequence shown here is derived from an EMBL/GenBank/DDBJ whole genome shotgun (WGS) entry which is preliminary data.</text>
</comment>
<reference evidence="1 2" key="1">
    <citation type="journal article" date="2020" name="Front. Microbiol.">
        <title>Single-cell genomics of novel Actinobacteria with the Wood-Ljungdahl pathway discovered in a serpentinizing system.</title>
        <authorList>
            <person name="Merino N."/>
            <person name="Kawai M."/>
            <person name="Boyd E.S."/>
            <person name="Colman D.R."/>
            <person name="McGlynn S.E."/>
            <person name="Nealson K.H."/>
            <person name="Kurokawa K."/>
            <person name="Hongoh Y."/>
        </authorList>
    </citation>
    <scope>NUCLEOTIDE SEQUENCE [LARGE SCALE GENOMIC DNA]</scope>
    <source>
        <strain evidence="1 2">S03</strain>
    </source>
</reference>
<evidence type="ECO:0000313" key="2">
    <source>
        <dbReference type="Proteomes" id="UP000574717"/>
    </source>
</evidence>
<sequence length="44" mass="4848">MALGVSLRYLMPGAEEFINKFQVGTTNIPIAIFYNVSAARESKV</sequence>
<accession>A0A6V8NNA4</accession>
<proteinExistence type="predicted"/>
<gene>
    <name evidence="1" type="ORF">HKBW3S03_02277</name>
</gene>
<protein>
    <submittedName>
        <fullName evidence="1">Uncharacterized protein</fullName>
    </submittedName>
</protein>
<dbReference type="AlphaFoldDB" id="A0A6V8NNA4"/>
<organism evidence="1 2">
    <name type="scientific">Candidatus Hakubella thermalkaliphila</name>
    <dbReference type="NCBI Taxonomy" id="2754717"/>
    <lineage>
        <taxon>Bacteria</taxon>
        <taxon>Bacillati</taxon>
        <taxon>Actinomycetota</taxon>
        <taxon>Actinomycetota incertae sedis</taxon>
        <taxon>Candidatus Hakubellales</taxon>
        <taxon>Candidatus Hakubellaceae</taxon>
        <taxon>Candidatus Hakubella</taxon>
    </lineage>
</organism>
<name>A0A6V8NNA4_9ACTN</name>